<dbReference type="EMBL" id="BKCJ010530428">
    <property type="protein sequence ID" value="GFA99870.1"/>
    <property type="molecule type" value="Genomic_DNA"/>
</dbReference>
<gene>
    <name evidence="1" type="ORF">Tci_671842</name>
</gene>
<name>A0A699KLY3_TANCI</name>
<feature type="non-terminal residue" evidence="1">
    <location>
        <position position="1"/>
    </location>
</feature>
<evidence type="ECO:0000313" key="1">
    <source>
        <dbReference type="EMBL" id="GFA99870.1"/>
    </source>
</evidence>
<proteinExistence type="predicted"/>
<accession>A0A699KLY3</accession>
<reference evidence="1" key="1">
    <citation type="journal article" date="2019" name="Sci. Rep.">
        <title>Draft genome of Tanacetum cinerariifolium, the natural source of mosquito coil.</title>
        <authorList>
            <person name="Yamashiro T."/>
            <person name="Shiraishi A."/>
            <person name="Satake H."/>
            <person name="Nakayama K."/>
        </authorList>
    </citation>
    <scope>NUCLEOTIDE SEQUENCE</scope>
</reference>
<comment type="caution">
    <text evidence="1">The sequence shown here is derived from an EMBL/GenBank/DDBJ whole genome shotgun (WGS) entry which is preliminary data.</text>
</comment>
<protein>
    <submittedName>
        <fullName evidence="1">Uncharacterized protein</fullName>
    </submittedName>
</protein>
<feature type="non-terminal residue" evidence="1">
    <location>
        <position position="35"/>
    </location>
</feature>
<sequence length="35" mass="3913">LAHVPESQNTIFHEAIVSSSEFRIEKGYGHEGSQQ</sequence>
<dbReference type="AlphaFoldDB" id="A0A699KLY3"/>
<organism evidence="1">
    <name type="scientific">Tanacetum cinerariifolium</name>
    <name type="common">Dalmatian daisy</name>
    <name type="synonym">Chrysanthemum cinerariifolium</name>
    <dbReference type="NCBI Taxonomy" id="118510"/>
    <lineage>
        <taxon>Eukaryota</taxon>
        <taxon>Viridiplantae</taxon>
        <taxon>Streptophyta</taxon>
        <taxon>Embryophyta</taxon>
        <taxon>Tracheophyta</taxon>
        <taxon>Spermatophyta</taxon>
        <taxon>Magnoliopsida</taxon>
        <taxon>eudicotyledons</taxon>
        <taxon>Gunneridae</taxon>
        <taxon>Pentapetalae</taxon>
        <taxon>asterids</taxon>
        <taxon>campanulids</taxon>
        <taxon>Asterales</taxon>
        <taxon>Asteraceae</taxon>
        <taxon>Asteroideae</taxon>
        <taxon>Anthemideae</taxon>
        <taxon>Anthemidinae</taxon>
        <taxon>Tanacetum</taxon>
    </lineage>
</organism>